<gene>
    <name evidence="2" type="ORF">FB567DRAFT_572004</name>
</gene>
<dbReference type="Proteomes" id="UP000813461">
    <property type="component" value="Unassembled WGS sequence"/>
</dbReference>
<organism evidence="2 3">
    <name type="scientific">Paraphoma chrysanthemicola</name>
    <dbReference type="NCBI Taxonomy" id="798071"/>
    <lineage>
        <taxon>Eukaryota</taxon>
        <taxon>Fungi</taxon>
        <taxon>Dikarya</taxon>
        <taxon>Ascomycota</taxon>
        <taxon>Pezizomycotina</taxon>
        <taxon>Dothideomycetes</taxon>
        <taxon>Pleosporomycetidae</taxon>
        <taxon>Pleosporales</taxon>
        <taxon>Pleosporineae</taxon>
        <taxon>Phaeosphaeriaceae</taxon>
        <taxon>Paraphoma</taxon>
    </lineage>
</organism>
<dbReference type="GO" id="GO:0016787">
    <property type="term" value="F:hydrolase activity"/>
    <property type="evidence" value="ECO:0007669"/>
    <property type="project" value="UniProtKB-KW"/>
</dbReference>
<keyword evidence="2" id="KW-0378">Hydrolase</keyword>
<name>A0A8K0QXN1_9PLEO</name>
<keyword evidence="1" id="KW-0472">Membrane</keyword>
<feature type="transmembrane region" description="Helical" evidence="1">
    <location>
        <begin position="12"/>
        <end position="30"/>
    </location>
</feature>
<evidence type="ECO:0000313" key="2">
    <source>
        <dbReference type="EMBL" id="KAH7078461.1"/>
    </source>
</evidence>
<comment type="caution">
    <text evidence="2">The sequence shown here is derived from an EMBL/GenBank/DDBJ whole genome shotgun (WGS) entry which is preliminary data.</text>
</comment>
<dbReference type="InterPro" id="IPR029058">
    <property type="entry name" value="AB_hydrolase_fold"/>
</dbReference>
<reference evidence="2" key="1">
    <citation type="journal article" date="2021" name="Nat. Commun.">
        <title>Genetic determinants of endophytism in the Arabidopsis root mycobiome.</title>
        <authorList>
            <person name="Mesny F."/>
            <person name="Miyauchi S."/>
            <person name="Thiergart T."/>
            <person name="Pickel B."/>
            <person name="Atanasova L."/>
            <person name="Karlsson M."/>
            <person name="Huettel B."/>
            <person name="Barry K.W."/>
            <person name="Haridas S."/>
            <person name="Chen C."/>
            <person name="Bauer D."/>
            <person name="Andreopoulos W."/>
            <person name="Pangilinan J."/>
            <person name="LaButti K."/>
            <person name="Riley R."/>
            <person name="Lipzen A."/>
            <person name="Clum A."/>
            <person name="Drula E."/>
            <person name="Henrissat B."/>
            <person name="Kohler A."/>
            <person name="Grigoriev I.V."/>
            <person name="Martin F.M."/>
            <person name="Hacquard S."/>
        </authorList>
    </citation>
    <scope>NUCLEOTIDE SEQUENCE</scope>
    <source>
        <strain evidence="2">MPI-SDFR-AT-0120</strain>
    </source>
</reference>
<evidence type="ECO:0000256" key="1">
    <source>
        <dbReference type="SAM" id="Phobius"/>
    </source>
</evidence>
<dbReference type="PANTHER" id="PTHR12277:SF81">
    <property type="entry name" value="PROTEIN ABHD13"/>
    <property type="match status" value="1"/>
</dbReference>
<evidence type="ECO:0000313" key="3">
    <source>
        <dbReference type="Proteomes" id="UP000813461"/>
    </source>
</evidence>
<dbReference type="SUPFAM" id="SSF53474">
    <property type="entry name" value="alpha/beta-Hydrolases"/>
    <property type="match status" value="1"/>
</dbReference>
<keyword evidence="1" id="KW-0812">Transmembrane</keyword>
<dbReference type="PANTHER" id="PTHR12277">
    <property type="entry name" value="ALPHA/BETA HYDROLASE DOMAIN-CONTAINING PROTEIN"/>
    <property type="match status" value="1"/>
</dbReference>
<dbReference type="OrthoDB" id="446723at2759"/>
<dbReference type="EMBL" id="JAGMVJ010000017">
    <property type="protein sequence ID" value="KAH7078461.1"/>
    <property type="molecule type" value="Genomic_DNA"/>
</dbReference>
<sequence>MPALQPIFIKAYWTLAAIGILWAVFLLSLINPTLQRHALYAHKIHSGFWHNVTSPEEFGFAKGQVQPFWLDTSDGEKLFCWHVLPLDVYLEHENELVQATVPGEVAEELEGTVGAKLLKRDGESRVVVNFHGNAGHVAQGHRPSTYRSISGIPKTHLLTCDYRGFGLSSLTNAPHIPTETGIITDAVSILSYIQTTLNHPTTRTVLLGQSLGTAVTAASALYFADPDSPALPTDLVDPTPKPSNHAGFASIVLVAPFRDLPTLLKTYKIAGIFPILKPLGGYPRIANFLINRILDLWPTQTRLLALLAASAPPTTGIAVSQNPLHIHILHARNDADISFHEAEALFAPLQSAMLSGVGCAEGV</sequence>
<keyword evidence="3" id="KW-1185">Reference proteome</keyword>
<proteinExistence type="predicted"/>
<accession>A0A8K0QXN1</accession>
<protein>
    <submittedName>
        <fullName evidence="2">Alpha/Beta hydrolase protein</fullName>
    </submittedName>
</protein>
<dbReference type="Gene3D" id="3.40.50.1820">
    <property type="entry name" value="alpha/beta hydrolase"/>
    <property type="match status" value="1"/>
</dbReference>
<keyword evidence="1" id="KW-1133">Transmembrane helix</keyword>
<dbReference type="AlphaFoldDB" id="A0A8K0QXN1"/>